<name>A0ACC0LWS5_RHOML</name>
<sequence>MAVESLGYKEGYRVDVDIPEGTWAQSHSFHDILIFNTGHCDWTFLVFITITIERHPVRSYHTREVPAAVGLDSILKHMISFVEGRMKPSASIFLRTQALDILKGGIGIQVVLVISYIKLLKLCSLFFISKALQLLFSFSSFLMLPQLTIKPKETAIVYVQRVINLVSDLKSVNCYHTFEASPYGAFALALSEALLVDGGFMISQD</sequence>
<reference evidence="1" key="1">
    <citation type="submission" date="2022-02" db="EMBL/GenBank/DDBJ databases">
        <title>Plant Genome Project.</title>
        <authorList>
            <person name="Zhang R.-G."/>
        </authorList>
    </citation>
    <scope>NUCLEOTIDE SEQUENCE</scope>
    <source>
        <strain evidence="1">AT1</strain>
    </source>
</reference>
<comment type="caution">
    <text evidence="1">The sequence shown here is derived from an EMBL/GenBank/DDBJ whole genome shotgun (WGS) entry which is preliminary data.</text>
</comment>
<evidence type="ECO:0000313" key="2">
    <source>
        <dbReference type="Proteomes" id="UP001062846"/>
    </source>
</evidence>
<dbReference type="Proteomes" id="UP001062846">
    <property type="component" value="Chromosome 11"/>
</dbReference>
<dbReference type="EMBL" id="CM046398">
    <property type="protein sequence ID" value="KAI8532573.1"/>
    <property type="molecule type" value="Genomic_DNA"/>
</dbReference>
<keyword evidence="2" id="KW-1185">Reference proteome</keyword>
<accession>A0ACC0LWS5</accession>
<proteinExistence type="predicted"/>
<evidence type="ECO:0000313" key="1">
    <source>
        <dbReference type="EMBL" id="KAI8532573.1"/>
    </source>
</evidence>
<protein>
    <submittedName>
        <fullName evidence="1">Uncharacterized protein</fullName>
    </submittedName>
</protein>
<gene>
    <name evidence="1" type="ORF">RHMOL_Rhmol11G0223800</name>
</gene>
<organism evidence="1 2">
    <name type="scientific">Rhododendron molle</name>
    <name type="common">Chinese azalea</name>
    <name type="synonym">Azalea mollis</name>
    <dbReference type="NCBI Taxonomy" id="49168"/>
    <lineage>
        <taxon>Eukaryota</taxon>
        <taxon>Viridiplantae</taxon>
        <taxon>Streptophyta</taxon>
        <taxon>Embryophyta</taxon>
        <taxon>Tracheophyta</taxon>
        <taxon>Spermatophyta</taxon>
        <taxon>Magnoliopsida</taxon>
        <taxon>eudicotyledons</taxon>
        <taxon>Gunneridae</taxon>
        <taxon>Pentapetalae</taxon>
        <taxon>asterids</taxon>
        <taxon>Ericales</taxon>
        <taxon>Ericaceae</taxon>
        <taxon>Ericoideae</taxon>
        <taxon>Rhodoreae</taxon>
        <taxon>Rhododendron</taxon>
    </lineage>
</organism>